<protein>
    <submittedName>
        <fullName evidence="3">Virion core protein (Lumpy skin disease virus)</fullName>
    </submittedName>
</protein>
<dbReference type="PANTHER" id="PTHR37826:SF2">
    <property type="entry name" value="ZINC-RIBBON DOMAIN-CONTAINING PROTEIN"/>
    <property type="match status" value="1"/>
</dbReference>
<proteinExistence type="predicted"/>
<evidence type="ECO:0000259" key="2">
    <source>
        <dbReference type="Pfam" id="PF13421"/>
    </source>
</evidence>
<dbReference type="AlphaFoldDB" id="A0A2M8QED3"/>
<sequence length="348" mass="36785">MARIIDVIEWPDQGPNDIVKRVPEQGSGDIRLGSQVIVRGAQVAVFYRDGKALDMFTEGRHTLTTMNLPLLSGLIGLATNSRTPFPAEVYFVTTKEFVDMKWGTPGEITTPDAVLGMVQLRAFGTYSMQIQDPQRFVNQIVGVQGIYTTSQIQDYLRSILVSEIASVMGATMKTKSLLDLAALQADLGAAIQAKAADDFAAIGIALKKVYVVSIQPGEETAKAIATRSAMGAVGATYTQYQAGQAMREAAQNPGGGAGVGVGLGAGIGIGQAMADAIRQGMQQPPQPPAQPAGQQPPAGGAAAAPATKAQIEQALIHLDLRLANGEISEATYHKLRENLEQALQKAMR</sequence>
<organism evidence="3 4">
    <name type="scientific">Candidatus Thermofonsia Clade 3 bacterium</name>
    <dbReference type="NCBI Taxonomy" id="2364212"/>
    <lineage>
        <taxon>Bacteria</taxon>
        <taxon>Bacillati</taxon>
        <taxon>Chloroflexota</taxon>
        <taxon>Candidatus Thermofontia</taxon>
        <taxon>Candidatus Thermofonsia Clade 3</taxon>
    </lineage>
</organism>
<feature type="domain" description="SPFH" evidence="2">
    <location>
        <begin position="28"/>
        <end position="231"/>
    </location>
</feature>
<evidence type="ECO:0000313" key="3">
    <source>
        <dbReference type="EMBL" id="PJF48160.1"/>
    </source>
</evidence>
<dbReference type="Gene3D" id="3.30.479.30">
    <property type="entry name" value="Band 7 domain"/>
    <property type="match status" value="1"/>
</dbReference>
<gene>
    <name evidence="3" type="ORF">CUN48_04885</name>
</gene>
<dbReference type="EMBL" id="PGTN01000022">
    <property type="protein sequence ID" value="PJF48160.1"/>
    <property type="molecule type" value="Genomic_DNA"/>
</dbReference>
<reference evidence="3 4" key="1">
    <citation type="submission" date="2017-11" db="EMBL/GenBank/DDBJ databases">
        <title>Evolution of Phototrophy in the Chloroflexi Phylum Driven by Horizontal Gene Transfer.</title>
        <authorList>
            <person name="Ward L.M."/>
            <person name="Hemp J."/>
            <person name="Shih P.M."/>
            <person name="Mcglynn S.E."/>
            <person name="Fischer W."/>
        </authorList>
    </citation>
    <scope>NUCLEOTIDE SEQUENCE [LARGE SCALE GENOMIC DNA]</scope>
    <source>
        <strain evidence="3">JP3_7</strain>
    </source>
</reference>
<dbReference type="Proteomes" id="UP000230790">
    <property type="component" value="Unassembled WGS sequence"/>
</dbReference>
<evidence type="ECO:0000256" key="1">
    <source>
        <dbReference type="SAM" id="MobiDB-lite"/>
    </source>
</evidence>
<dbReference type="InterPro" id="IPR033880">
    <property type="entry name" value="SPFH_YdjI"/>
</dbReference>
<dbReference type="PANTHER" id="PTHR37826">
    <property type="entry name" value="FLOTILLIN BAND_7_5 DOMAIN PROTEIN"/>
    <property type="match status" value="1"/>
</dbReference>
<accession>A0A2M8QED3</accession>
<dbReference type="Pfam" id="PF13421">
    <property type="entry name" value="Band_7_1"/>
    <property type="match status" value="1"/>
</dbReference>
<feature type="compositionally biased region" description="Low complexity" evidence="1">
    <location>
        <begin position="291"/>
        <end position="306"/>
    </location>
</feature>
<dbReference type="CDD" id="cd03408">
    <property type="entry name" value="SPFH_like_u1"/>
    <property type="match status" value="1"/>
</dbReference>
<comment type="caution">
    <text evidence="3">The sequence shown here is derived from an EMBL/GenBank/DDBJ whole genome shotgun (WGS) entry which is preliminary data.</text>
</comment>
<evidence type="ECO:0000313" key="4">
    <source>
        <dbReference type="Proteomes" id="UP000230790"/>
    </source>
</evidence>
<feature type="region of interest" description="Disordered" evidence="1">
    <location>
        <begin position="280"/>
        <end position="306"/>
    </location>
</feature>
<name>A0A2M8QED3_9CHLR</name>
<dbReference type="SUPFAM" id="SSF117892">
    <property type="entry name" value="Band 7/SPFH domain"/>
    <property type="match status" value="1"/>
</dbReference>
<dbReference type="InterPro" id="IPR036013">
    <property type="entry name" value="Band_7/SPFH_dom_sf"/>
</dbReference>